<dbReference type="CDD" id="cd18799">
    <property type="entry name" value="SF2_C_EcoAI-like"/>
    <property type="match status" value="1"/>
</dbReference>
<dbReference type="EMBL" id="JAIOIV010000156">
    <property type="protein sequence ID" value="MBZ0158483.1"/>
    <property type="molecule type" value="Genomic_DNA"/>
</dbReference>
<dbReference type="InterPro" id="IPR027417">
    <property type="entry name" value="P-loop_NTPase"/>
</dbReference>
<dbReference type="PROSITE" id="PS51192">
    <property type="entry name" value="HELICASE_ATP_BIND_1"/>
    <property type="match status" value="1"/>
</dbReference>
<dbReference type="SMART" id="SM00487">
    <property type="entry name" value="DEXDc"/>
    <property type="match status" value="1"/>
</dbReference>
<dbReference type="Pfam" id="PF04851">
    <property type="entry name" value="ResIII"/>
    <property type="match status" value="1"/>
</dbReference>
<dbReference type="GO" id="GO:0009035">
    <property type="term" value="F:type I site-specific deoxyribonuclease activity"/>
    <property type="evidence" value="ECO:0007669"/>
    <property type="project" value="UniProtKB-EC"/>
</dbReference>
<dbReference type="Proteomes" id="UP000705867">
    <property type="component" value="Unassembled WGS sequence"/>
</dbReference>
<comment type="caution">
    <text evidence="3">The sequence shown here is derived from an EMBL/GenBank/DDBJ whole genome shotgun (WGS) entry which is preliminary data.</text>
</comment>
<dbReference type="GO" id="GO:0009307">
    <property type="term" value="P:DNA restriction-modification system"/>
    <property type="evidence" value="ECO:0007669"/>
    <property type="project" value="UniProtKB-KW"/>
</dbReference>
<reference evidence="3" key="2">
    <citation type="submission" date="2021-08" db="EMBL/GenBank/DDBJ databases">
        <authorList>
            <person name="Dalcin Martins P."/>
        </authorList>
    </citation>
    <scope>NUCLEOTIDE SEQUENCE</scope>
    <source>
        <strain evidence="3">MAG_39</strain>
    </source>
</reference>
<proteinExistence type="predicted"/>
<keyword evidence="3" id="KW-0378">Hydrolase</keyword>
<dbReference type="InterPro" id="IPR014001">
    <property type="entry name" value="Helicase_ATP-bd"/>
</dbReference>
<evidence type="ECO:0000313" key="4">
    <source>
        <dbReference type="Proteomes" id="UP000705867"/>
    </source>
</evidence>
<dbReference type="InterPro" id="IPR013670">
    <property type="entry name" value="EcoEI_R_C_dom"/>
</dbReference>
<keyword evidence="3" id="KW-0547">Nucleotide-binding</keyword>
<dbReference type="Pfam" id="PF08463">
    <property type="entry name" value="EcoEI_R_C"/>
    <property type="match status" value="1"/>
</dbReference>
<dbReference type="NCBIfam" id="NF046051">
    <property type="entry name" value="restrict_EcoAI"/>
    <property type="match status" value="1"/>
</dbReference>
<dbReference type="GO" id="GO:0004386">
    <property type="term" value="F:helicase activity"/>
    <property type="evidence" value="ECO:0007669"/>
    <property type="project" value="UniProtKB-KW"/>
</dbReference>
<dbReference type="AlphaFoldDB" id="A0A953M400"/>
<dbReference type="GO" id="GO:0005524">
    <property type="term" value="F:ATP binding"/>
    <property type="evidence" value="ECO:0007669"/>
    <property type="project" value="UniProtKB-KW"/>
</dbReference>
<dbReference type="PANTHER" id="PTHR47396:SF1">
    <property type="entry name" value="ATP-DEPENDENT HELICASE IRC3-RELATED"/>
    <property type="match status" value="1"/>
</dbReference>
<keyword evidence="3" id="KW-0347">Helicase</keyword>
<dbReference type="InterPro" id="IPR050742">
    <property type="entry name" value="Helicase_Restrict-Modif_Enz"/>
</dbReference>
<feature type="region of interest" description="Disordered" evidence="1">
    <location>
        <begin position="571"/>
        <end position="613"/>
    </location>
</feature>
<reference evidence="3" key="1">
    <citation type="journal article" date="2021" name="bioRxiv">
        <title>Unraveling nitrogen, sulfur and carbon metabolic pathways and microbial community transcriptional responses to substrate deprivation and toxicity stresses in a bioreactor mimicking anoxic brackish coastal sediment conditions.</title>
        <authorList>
            <person name="Martins P.D."/>
            <person name="Echeveste M.J."/>
            <person name="Arshad A."/>
            <person name="Kurth J."/>
            <person name="Ouboter H."/>
            <person name="Jetten M.S.M."/>
            <person name="Welte C.U."/>
        </authorList>
    </citation>
    <scope>NUCLEOTIDE SEQUENCE</scope>
    <source>
        <strain evidence="3">MAG_39</strain>
    </source>
</reference>
<evidence type="ECO:0000259" key="2">
    <source>
        <dbReference type="PROSITE" id="PS51192"/>
    </source>
</evidence>
<keyword evidence="3" id="KW-0067">ATP-binding</keyword>
<accession>A0A953M400</accession>
<dbReference type="CDD" id="cd18032">
    <property type="entry name" value="DEXHc_RE_I_III_res"/>
    <property type="match status" value="1"/>
</dbReference>
<dbReference type="Gene3D" id="3.90.1570.30">
    <property type="match status" value="1"/>
</dbReference>
<evidence type="ECO:0000256" key="1">
    <source>
        <dbReference type="SAM" id="MobiDB-lite"/>
    </source>
</evidence>
<sequence>MRKKDLSERDICTKFITPAVAQAGWDVLSQIREEIFFTRGRIIVRGKLVSRGKAKFADYILYYKPNIPLALIEAKDNRHAVGDGMQQGLEYAATLDIPFVFSSNGDGFLFHDRTGRSEQIETELPLNAFPTPEALWARYSAWKGLAPAEEAVFLQNYFEDGSGKEPRYYQRIAINKTIEAIARGRDRVLLVMATGTGKTYTAFQIIWRLWKAGRKKRILFLADRNVLVDQTMVNDFRPFGATMAKLSTGSKTIERDDGTEVHLSNAVDKRHRRIDTSYEIYLALYQAITGPEDRQKLYRELSPDFFDLIVIDECHRGSAAEDSAWREILEYFASATQVGLTATPKETEYVSNIHYFGEPVYSYSLKEGIRDGFLAPYKVIKIHLDVDVEGYRPAQGETDKHGYEIEDRIYNQKDFDRNLVIDERTKRVARKISEFLKESGDRFQKTIVFCVDTEHAARMRQALVNENPDMVQKNQRYVMRITGDDAEGCDQIGNFIDPEAKYPVIVTTSRLLSTGVDAQTCRLIVLDREVGSMTEFKQILGRGTRVHEDTKKYYFTLIDFRKATNHFADPDFDGQPVQVYEPGEDGPVTPPDDVPPQDDGEEPLPPEPGSNEEIVVYPEPPDIGISGVAEAPVKYYIRGNSVSVLAERVEYLDENGKLVTESLRDYSKRALKKHFVSLDDFLRRWNDTERKQAIIEELAAEGLLLDPLTEEVGKDLDPFDLICHVAFDQPPLTRRERAENVRKRDFFTKYGGQARAVLEALLQKYQDEGAASLDDPRILKIDPFDKMGTPIELLKTFGGRDGFEKAVHELQTALYGKAA</sequence>
<feature type="compositionally biased region" description="Acidic residues" evidence="1">
    <location>
        <begin position="595"/>
        <end position="604"/>
    </location>
</feature>
<dbReference type="GO" id="GO:0005829">
    <property type="term" value="C:cytosol"/>
    <property type="evidence" value="ECO:0007669"/>
    <property type="project" value="TreeGrafter"/>
</dbReference>
<dbReference type="SUPFAM" id="SSF52540">
    <property type="entry name" value="P-loop containing nucleoside triphosphate hydrolases"/>
    <property type="match status" value="2"/>
</dbReference>
<organism evidence="3 4">
    <name type="scientific">Candidatus Nitrobium versatile</name>
    <dbReference type="NCBI Taxonomy" id="2884831"/>
    <lineage>
        <taxon>Bacteria</taxon>
        <taxon>Pseudomonadati</taxon>
        <taxon>Nitrospirota</taxon>
        <taxon>Nitrospiria</taxon>
        <taxon>Nitrospirales</taxon>
        <taxon>Nitrospiraceae</taxon>
        <taxon>Candidatus Nitrobium</taxon>
    </lineage>
</organism>
<protein>
    <submittedName>
        <fullName evidence="3">DEAD/DEAH box helicase family protein</fullName>
    </submittedName>
</protein>
<dbReference type="PANTHER" id="PTHR47396">
    <property type="entry name" value="TYPE I RESTRICTION ENZYME ECOKI R PROTEIN"/>
    <property type="match status" value="1"/>
</dbReference>
<dbReference type="GO" id="GO:0003677">
    <property type="term" value="F:DNA binding"/>
    <property type="evidence" value="ECO:0007669"/>
    <property type="project" value="UniProtKB-KW"/>
</dbReference>
<feature type="domain" description="Helicase ATP-binding" evidence="2">
    <location>
        <begin position="179"/>
        <end position="362"/>
    </location>
</feature>
<dbReference type="InterPro" id="IPR007409">
    <property type="entry name" value="Restrct_endonuc_type1_HsdR_N"/>
</dbReference>
<gene>
    <name evidence="3" type="ORF">K8I29_19980</name>
</gene>
<dbReference type="Pfam" id="PF04313">
    <property type="entry name" value="HSDR_N"/>
    <property type="match status" value="1"/>
</dbReference>
<dbReference type="Gene3D" id="3.40.50.300">
    <property type="entry name" value="P-loop containing nucleotide triphosphate hydrolases"/>
    <property type="match status" value="2"/>
</dbReference>
<dbReference type="InterPro" id="IPR006935">
    <property type="entry name" value="Helicase/UvrB_N"/>
</dbReference>
<evidence type="ECO:0000313" key="3">
    <source>
        <dbReference type="EMBL" id="MBZ0158483.1"/>
    </source>
</evidence>
<name>A0A953M400_9BACT</name>